<feature type="domain" description="CASTOR ACT" evidence="1">
    <location>
        <begin position="59"/>
        <end position="119"/>
    </location>
</feature>
<evidence type="ECO:0000313" key="2">
    <source>
        <dbReference type="EMBL" id="GAA0600805.1"/>
    </source>
</evidence>
<dbReference type="InterPro" id="IPR027795">
    <property type="entry name" value="CASTOR_ACT_dom"/>
</dbReference>
<reference evidence="3 4" key="2">
    <citation type="submission" date="2020-08" db="EMBL/GenBank/DDBJ databases">
        <title>Sequencing the genomes of 1000 actinobacteria strains.</title>
        <authorList>
            <person name="Klenk H.-P."/>
        </authorList>
    </citation>
    <scope>NUCLEOTIDE SEQUENCE [LARGE SCALE GENOMIC DNA]</scope>
    <source>
        <strain evidence="3 4">DSM 44772</strain>
    </source>
</reference>
<dbReference type="Gene3D" id="3.30.2130.10">
    <property type="entry name" value="VC0802-like"/>
    <property type="match status" value="1"/>
</dbReference>
<keyword evidence="5" id="KW-1185">Reference proteome</keyword>
<reference evidence="2" key="3">
    <citation type="submission" date="2023-12" db="EMBL/GenBank/DDBJ databases">
        <authorList>
            <person name="Sun Q."/>
            <person name="Inoue M."/>
        </authorList>
    </citation>
    <scope>NUCLEOTIDE SEQUENCE</scope>
    <source>
        <strain evidence="2">JCM 10667</strain>
    </source>
</reference>
<evidence type="ECO:0000313" key="4">
    <source>
        <dbReference type="Proteomes" id="UP000549343"/>
    </source>
</evidence>
<dbReference type="EMBL" id="BAAAHD010000098">
    <property type="protein sequence ID" value="GAA0600805.1"/>
    <property type="molecule type" value="Genomic_DNA"/>
</dbReference>
<dbReference type="AlphaFoldDB" id="A0A7W7IH48"/>
<reference evidence="2 5" key="1">
    <citation type="journal article" date="2019" name="Int. J. Syst. Evol. Microbiol.">
        <title>The Global Catalogue of Microorganisms (GCM) 10K type strain sequencing project: providing services to taxonomists for standard genome sequencing and annotation.</title>
        <authorList>
            <consortium name="The Broad Institute Genomics Platform"/>
            <consortium name="The Broad Institute Genome Sequencing Center for Infectious Disease"/>
            <person name="Wu L."/>
            <person name="Ma J."/>
        </authorList>
    </citation>
    <scope>NUCLEOTIDE SEQUENCE [LARGE SCALE GENOMIC DNA]</scope>
    <source>
        <strain evidence="2 5">JCM 10667</strain>
    </source>
</reference>
<evidence type="ECO:0000259" key="1">
    <source>
        <dbReference type="Pfam" id="PF13840"/>
    </source>
</evidence>
<evidence type="ECO:0000313" key="5">
    <source>
        <dbReference type="Proteomes" id="UP001501427"/>
    </source>
</evidence>
<proteinExistence type="predicted"/>
<dbReference type="RefSeq" id="WP_184887215.1">
    <property type="nucleotide sequence ID" value="NZ_BAAAHD010000098.1"/>
</dbReference>
<comment type="caution">
    <text evidence="3">The sequence shown here is derived from an EMBL/GenBank/DDBJ whole genome shotgun (WGS) entry which is preliminary data.</text>
</comment>
<dbReference type="InterPro" id="IPR045865">
    <property type="entry name" value="ACT-like_dom_sf"/>
</dbReference>
<accession>A0A7W7IH48</accession>
<protein>
    <recommendedName>
        <fullName evidence="1">CASTOR ACT domain-containing protein</fullName>
    </recommendedName>
</protein>
<dbReference type="SUPFAM" id="SSF55021">
    <property type="entry name" value="ACT-like"/>
    <property type="match status" value="1"/>
</dbReference>
<name>A0A7W7IH48_9ACTN</name>
<sequence length="126" mass="13807">MSEGFPRAVAQRLHVVPGRFAVEHLPHATFPEDDDWIALIRAPEGLTVIRDVPEFAEAERWAGFYGDGERAPRVPGTPAEIVGPLAEAGIPLFVASTYHADLVLVPDHRLKEAADVLRDAGHRVEL</sequence>
<gene>
    <name evidence="3" type="ORF">F4557_005435</name>
    <name evidence="2" type="ORF">GCM10009546_73460</name>
</gene>
<dbReference type="EMBL" id="JACHMV010000001">
    <property type="protein sequence ID" value="MBB4777017.1"/>
    <property type="molecule type" value="Genomic_DNA"/>
</dbReference>
<evidence type="ECO:0000313" key="3">
    <source>
        <dbReference type="EMBL" id="MBB4777017.1"/>
    </source>
</evidence>
<dbReference type="Pfam" id="PF13840">
    <property type="entry name" value="ACT_7"/>
    <property type="match status" value="1"/>
</dbReference>
<dbReference type="Proteomes" id="UP000549343">
    <property type="component" value="Unassembled WGS sequence"/>
</dbReference>
<dbReference type="Proteomes" id="UP001501427">
    <property type="component" value="Unassembled WGS sequence"/>
</dbReference>
<organism evidence="3 4">
    <name type="scientific">Actinomadura livida</name>
    <dbReference type="NCBI Taxonomy" id="79909"/>
    <lineage>
        <taxon>Bacteria</taxon>
        <taxon>Bacillati</taxon>
        <taxon>Actinomycetota</taxon>
        <taxon>Actinomycetes</taxon>
        <taxon>Streptosporangiales</taxon>
        <taxon>Thermomonosporaceae</taxon>
        <taxon>Actinomadura</taxon>
    </lineage>
</organism>